<dbReference type="GO" id="GO:0016114">
    <property type="term" value="P:terpenoid biosynthetic process"/>
    <property type="evidence" value="ECO:0007669"/>
    <property type="project" value="InterPro"/>
</dbReference>
<dbReference type="Pfam" id="PF01397">
    <property type="entry name" value="Terpene_synth"/>
    <property type="match status" value="1"/>
</dbReference>
<dbReference type="InterPro" id="IPR036965">
    <property type="entry name" value="Terpene_synth_N_sf"/>
</dbReference>
<dbReference type="PANTHER" id="PTHR31225">
    <property type="entry name" value="OS04G0344100 PROTEIN-RELATED"/>
    <property type="match status" value="1"/>
</dbReference>
<evidence type="ECO:0000256" key="1">
    <source>
        <dbReference type="ARBA" id="ARBA00022842"/>
    </source>
</evidence>
<evidence type="ECO:0000313" key="3">
    <source>
        <dbReference type="EMBL" id="KAJ0191359.1"/>
    </source>
</evidence>
<feature type="domain" description="Terpene synthase N-terminal" evidence="2">
    <location>
        <begin position="83"/>
        <end position="247"/>
    </location>
</feature>
<dbReference type="EMBL" id="NBSK02000008">
    <property type="protein sequence ID" value="KAJ0191359.1"/>
    <property type="molecule type" value="Genomic_DNA"/>
</dbReference>
<dbReference type="GO" id="GO:0010333">
    <property type="term" value="F:terpene synthase activity"/>
    <property type="evidence" value="ECO:0007669"/>
    <property type="project" value="InterPro"/>
</dbReference>
<accession>A0A9R1WY11</accession>
<dbReference type="Gene3D" id="1.50.10.130">
    <property type="entry name" value="Terpene synthase, N-terminal domain"/>
    <property type="match status" value="1"/>
</dbReference>
<dbReference type="InterPro" id="IPR050148">
    <property type="entry name" value="Terpene_synthase-like"/>
</dbReference>
<gene>
    <name evidence="3" type="ORF">LSAT_V11C800446440</name>
</gene>
<dbReference type="AlphaFoldDB" id="A0A9R1WY11"/>
<dbReference type="Proteomes" id="UP000235145">
    <property type="component" value="Unassembled WGS sequence"/>
</dbReference>
<protein>
    <recommendedName>
        <fullName evidence="2">Terpene synthase N-terminal domain-containing protein</fullName>
    </recommendedName>
</protein>
<sequence length="290" mass="33853">MKIAMTLKIVQQLICGVWLCRTSFSMALVRLFSNSSFFYKNSYAKSRGFNIYKPLYSSQCTSTTITTAQSLYIHEFKLHAQGNDYTSSAYTLILAVKSMSMIREMGHPLSTLELIDDLQRLGIAYNFVEDIRHLLEMIYHNYYETQDKWDRIDLNLKALGFRLIKQYGYHVRQSTLHTISQLQGHNQNLKQHLYNDMMCMLNLYESSYHSFENEGILDGVRDFTAKYLKENIEQINENLSSMVTHALELPLHWRVLRNRSGMNPSLLELAKLDLNIVQAMHLEDLEHSSR</sequence>
<proteinExistence type="predicted"/>
<organism evidence="3 4">
    <name type="scientific">Lactuca sativa</name>
    <name type="common">Garden lettuce</name>
    <dbReference type="NCBI Taxonomy" id="4236"/>
    <lineage>
        <taxon>Eukaryota</taxon>
        <taxon>Viridiplantae</taxon>
        <taxon>Streptophyta</taxon>
        <taxon>Embryophyta</taxon>
        <taxon>Tracheophyta</taxon>
        <taxon>Spermatophyta</taxon>
        <taxon>Magnoliopsida</taxon>
        <taxon>eudicotyledons</taxon>
        <taxon>Gunneridae</taxon>
        <taxon>Pentapetalae</taxon>
        <taxon>asterids</taxon>
        <taxon>campanulids</taxon>
        <taxon>Asterales</taxon>
        <taxon>Asteraceae</taxon>
        <taxon>Cichorioideae</taxon>
        <taxon>Cichorieae</taxon>
        <taxon>Lactucinae</taxon>
        <taxon>Lactuca</taxon>
    </lineage>
</organism>
<name>A0A9R1WY11_LACSA</name>
<dbReference type="SUPFAM" id="SSF48239">
    <property type="entry name" value="Terpenoid cyclases/Protein prenyltransferases"/>
    <property type="match status" value="1"/>
</dbReference>
<dbReference type="InterPro" id="IPR008930">
    <property type="entry name" value="Terpenoid_cyclase/PrenylTrfase"/>
</dbReference>
<keyword evidence="4" id="KW-1185">Reference proteome</keyword>
<reference evidence="3 4" key="1">
    <citation type="journal article" date="2017" name="Nat. Commun.">
        <title>Genome assembly with in vitro proximity ligation data and whole-genome triplication in lettuce.</title>
        <authorList>
            <person name="Reyes-Chin-Wo S."/>
            <person name="Wang Z."/>
            <person name="Yang X."/>
            <person name="Kozik A."/>
            <person name="Arikit S."/>
            <person name="Song C."/>
            <person name="Xia L."/>
            <person name="Froenicke L."/>
            <person name="Lavelle D.O."/>
            <person name="Truco M.J."/>
            <person name="Xia R."/>
            <person name="Zhu S."/>
            <person name="Xu C."/>
            <person name="Xu H."/>
            <person name="Xu X."/>
            <person name="Cox K."/>
            <person name="Korf I."/>
            <person name="Meyers B.C."/>
            <person name="Michelmore R.W."/>
        </authorList>
    </citation>
    <scope>NUCLEOTIDE SEQUENCE [LARGE SCALE GENOMIC DNA]</scope>
    <source>
        <strain evidence="4">cv. Salinas</strain>
        <tissue evidence="3">Seedlings</tissue>
    </source>
</reference>
<evidence type="ECO:0000313" key="4">
    <source>
        <dbReference type="Proteomes" id="UP000235145"/>
    </source>
</evidence>
<keyword evidence="1" id="KW-0460">Magnesium</keyword>
<dbReference type="PANTHER" id="PTHR31225:SF9">
    <property type="entry name" value="TERPENE SYNTHASE 10"/>
    <property type="match status" value="1"/>
</dbReference>
<dbReference type="InterPro" id="IPR001906">
    <property type="entry name" value="Terpene_synth_N"/>
</dbReference>
<comment type="caution">
    <text evidence="3">The sequence shown here is derived from an EMBL/GenBank/DDBJ whole genome shotgun (WGS) entry which is preliminary data.</text>
</comment>
<evidence type="ECO:0000259" key="2">
    <source>
        <dbReference type="Pfam" id="PF01397"/>
    </source>
</evidence>